<proteinExistence type="predicted"/>
<accession>A0A6N7LUC5</accession>
<keyword evidence="3" id="KW-1185">Reference proteome</keyword>
<sequence length="337" mass="36705">MKMMSGKVAVAAALLLAQHVAWAADSVDEAREALQTQEDDVTQEKNLEEVFQAAEKQYSLLPSGQMSLNFSGNYSYYRDDRIDIAIDEDTGNISRFRIEQDAQHSFSSSLSVDYGIWNNLTFNTRLPVSYKYDTEKDVSQAALGDVSFGLRFQPFPVKPGAMNTTLYTTLSTPTGDSPYELNVREEVSSGSGYYSVGAGLSVSKVIDPVVLFGSLGYTYAFDVSGLNQVRGGEILTDVHPGDSLNFSMGLAYSLSYEVSLSASYQQSYNFETDFVFEDYTASSEDSTSSVVNTSLGLRTASNRIVNLSFGFGLTEDSPDVLLGISMPIDFSGLKPGA</sequence>
<keyword evidence="1" id="KW-0732">Signal</keyword>
<dbReference type="Pfam" id="PF13557">
    <property type="entry name" value="Phenol_MetA_deg"/>
    <property type="match status" value="1"/>
</dbReference>
<name>A0A6N7LUC5_9GAMM</name>
<dbReference type="RefSeq" id="WP_153501389.1">
    <property type="nucleotide sequence ID" value="NZ_WIRE01000001.1"/>
</dbReference>
<evidence type="ECO:0000313" key="3">
    <source>
        <dbReference type="Proteomes" id="UP000469421"/>
    </source>
</evidence>
<dbReference type="Proteomes" id="UP000469421">
    <property type="component" value="Unassembled WGS sequence"/>
</dbReference>
<evidence type="ECO:0000313" key="2">
    <source>
        <dbReference type="EMBL" id="MQX54069.1"/>
    </source>
</evidence>
<organism evidence="2 3">
    <name type="scientific">Alcanivorax sediminis</name>
    <dbReference type="NCBI Taxonomy" id="2663008"/>
    <lineage>
        <taxon>Bacteria</taxon>
        <taxon>Pseudomonadati</taxon>
        <taxon>Pseudomonadota</taxon>
        <taxon>Gammaproteobacteria</taxon>
        <taxon>Oceanospirillales</taxon>
        <taxon>Alcanivoracaceae</taxon>
        <taxon>Alcanivorax</taxon>
    </lineage>
</organism>
<gene>
    <name evidence="2" type="ORF">GFN93_12485</name>
</gene>
<evidence type="ECO:0000256" key="1">
    <source>
        <dbReference type="SAM" id="SignalP"/>
    </source>
</evidence>
<dbReference type="InterPro" id="IPR025737">
    <property type="entry name" value="FApF"/>
</dbReference>
<reference evidence="2 3" key="1">
    <citation type="submission" date="2019-10" db="EMBL/GenBank/DDBJ databases">
        <title>Alcanivorax sp.PA15-N-34 draft genome sequence.</title>
        <authorList>
            <person name="Liao X."/>
            <person name="Shao Z."/>
        </authorList>
    </citation>
    <scope>NUCLEOTIDE SEQUENCE [LARGE SCALE GENOMIC DNA]</scope>
    <source>
        <strain evidence="2 3">PA15-N-34</strain>
    </source>
</reference>
<dbReference type="AlphaFoldDB" id="A0A6N7LUC5"/>
<feature type="signal peptide" evidence="1">
    <location>
        <begin position="1"/>
        <end position="23"/>
    </location>
</feature>
<comment type="caution">
    <text evidence="2">The sequence shown here is derived from an EMBL/GenBank/DDBJ whole genome shotgun (WGS) entry which is preliminary data.</text>
</comment>
<dbReference type="EMBL" id="WIRE01000001">
    <property type="protein sequence ID" value="MQX54069.1"/>
    <property type="molecule type" value="Genomic_DNA"/>
</dbReference>
<feature type="chain" id="PRO_5027090475" evidence="1">
    <location>
        <begin position="24"/>
        <end position="337"/>
    </location>
</feature>
<protein>
    <submittedName>
        <fullName evidence="2">Transporter</fullName>
    </submittedName>
</protein>